<feature type="domain" description="RNA polymerase sigma factor 70 region 4 type 2" evidence="7">
    <location>
        <begin position="129"/>
        <end position="180"/>
    </location>
</feature>
<protein>
    <recommendedName>
        <fullName evidence="5">RNA polymerase sigma factor SigW</fullName>
    </recommendedName>
</protein>
<comment type="caution">
    <text evidence="8">The sequence shown here is derived from an EMBL/GenBank/DDBJ whole genome shotgun (WGS) entry which is preliminary data.</text>
</comment>
<dbReference type="EMBL" id="LSKU01000002">
    <property type="protein sequence ID" value="KXG42521.1"/>
    <property type="molecule type" value="Genomic_DNA"/>
</dbReference>
<dbReference type="Pfam" id="PF08281">
    <property type="entry name" value="Sigma70_r4_2"/>
    <property type="match status" value="1"/>
</dbReference>
<keyword evidence="3" id="KW-0731">Sigma factor</keyword>
<reference evidence="8 9" key="1">
    <citation type="submission" date="2016-02" db="EMBL/GenBank/DDBJ databases">
        <title>Draft Genome for Tepidibacillus decaturensis nov. sp. Strain Z9, an Anaerobic, Moderately Thermophilic and Heterotrophic Bacterium from Deep Subsurface of the Illinois Basin, USA.</title>
        <authorList>
            <person name="Dong Y."/>
            <person name="Chang J.Y."/>
            <person name="Sanford R."/>
            <person name="Fouke B.W."/>
        </authorList>
    </citation>
    <scope>NUCLEOTIDE SEQUENCE [LARGE SCALE GENOMIC DNA]</scope>
    <source>
        <strain evidence="8 9">Z9</strain>
    </source>
</reference>
<dbReference type="STRING" id="1413211.U473_13645"/>
<accession>A0A135L0K8</accession>
<dbReference type="AlphaFoldDB" id="A0A135L0K8"/>
<dbReference type="GO" id="GO:0003677">
    <property type="term" value="F:DNA binding"/>
    <property type="evidence" value="ECO:0007669"/>
    <property type="project" value="InterPro"/>
</dbReference>
<keyword evidence="2" id="KW-0805">Transcription regulation</keyword>
<proteinExistence type="inferred from homology"/>
<dbReference type="NCBIfam" id="NF007223">
    <property type="entry name" value="PRK09641.1"/>
    <property type="match status" value="1"/>
</dbReference>
<dbReference type="GO" id="GO:0006352">
    <property type="term" value="P:DNA-templated transcription initiation"/>
    <property type="evidence" value="ECO:0007669"/>
    <property type="project" value="InterPro"/>
</dbReference>
<feature type="domain" description="RNA polymerase sigma-70 region 2" evidence="6">
    <location>
        <begin position="23"/>
        <end position="89"/>
    </location>
</feature>
<name>A0A135L0K8_9BACI</name>
<dbReference type="InterPro" id="IPR013325">
    <property type="entry name" value="RNA_pol_sigma_r2"/>
</dbReference>
<comment type="similarity">
    <text evidence="1">Belongs to the sigma-70 factor family. ECF subfamily.</text>
</comment>
<evidence type="ECO:0000256" key="3">
    <source>
        <dbReference type="ARBA" id="ARBA00023082"/>
    </source>
</evidence>
<dbReference type="SUPFAM" id="SSF88946">
    <property type="entry name" value="Sigma2 domain of RNA polymerase sigma factors"/>
    <property type="match status" value="1"/>
</dbReference>
<evidence type="ECO:0000256" key="2">
    <source>
        <dbReference type="ARBA" id="ARBA00023015"/>
    </source>
</evidence>
<evidence type="ECO:0000256" key="4">
    <source>
        <dbReference type="ARBA" id="ARBA00023163"/>
    </source>
</evidence>
<dbReference type="PANTHER" id="PTHR43133">
    <property type="entry name" value="RNA POLYMERASE ECF-TYPE SIGMA FACTO"/>
    <property type="match status" value="1"/>
</dbReference>
<evidence type="ECO:0000313" key="9">
    <source>
        <dbReference type="Proteomes" id="UP000070352"/>
    </source>
</evidence>
<dbReference type="InterPro" id="IPR039425">
    <property type="entry name" value="RNA_pol_sigma-70-like"/>
</dbReference>
<dbReference type="PANTHER" id="PTHR43133:SF60">
    <property type="entry name" value="RNA POLYMERASE SIGMA FACTOR SIGV"/>
    <property type="match status" value="1"/>
</dbReference>
<evidence type="ECO:0000256" key="1">
    <source>
        <dbReference type="ARBA" id="ARBA00010641"/>
    </source>
</evidence>
<dbReference type="NCBIfam" id="TIGR02948">
    <property type="entry name" value="SigW_bacill"/>
    <property type="match status" value="1"/>
</dbReference>
<dbReference type="InterPro" id="IPR007627">
    <property type="entry name" value="RNA_pol_sigma70_r2"/>
</dbReference>
<dbReference type="GO" id="GO:0016987">
    <property type="term" value="F:sigma factor activity"/>
    <property type="evidence" value="ECO:0007669"/>
    <property type="project" value="UniProtKB-KW"/>
</dbReference>
<evidence type="ECO:0000259" key="6">
    <source>
        <dbReference type="Pfam" id="PF04542"/>
    </source>
</evidence>
<dbReference type="OrthoDB" id="9785675at2"/>
<dbReference type="InterPro" id="IPR014294">
    <property type="entry name" value="RNA_pol_sigma-W_bacilli"/>
</dbReference>
<dbReference type="CDD" id="cd06171">
    <property type="entry name" value="Sigma70_r4"/>
    <property type="match status" value="1"/>
</dbReference>
<dbReference type="InterPro" id="IPR036388">
    <property type="entry name" value="WH-like_DNA-bd_sf"/>
</dbReference>
<dbReference type="Proteomes" id="UP000070352">
    <property type="component" value="Unassembled WGS sequence"/>
</dbReference>
<gene>
    <name evidence="8" type="ORF">U473_13645</name>
</gene>
<dbReference type="RefSeq" id="WP_068727735.1">
    <property type="nucleotide sequence ID" value="NZ_LSKU01000002.1"/>
</dbReference>
<dbReference type="Gene3D" id="1.10.10.10">
    <property type="entry name" value="Winged helix-like DNA-binding domain superfamily/Winged helix DNA-binding domain"/>
    <property type="match status" value="1"/>
</dbReference>
<dbReference type="InterPro" id="IPR013249">
    <property type="entry name" value="RNA_pol_sigma70_r4_t2"/>
</dbReference>
<dbReference type="InterPro" id="IPR014284">
    <property type="entry name" value="RNA_pol_sigma-70_dom"/>
</dbReference>
<evidence type="ECO:0000313" key="8">
    <source>
        <dbReference type="EMBL" id="KXG42521.1"/>
    </source>
</evidence>
<dbReference type="NCBIfam" id="TIGR02937">
    <property type="entry name" value="sigma70-ECF"/>
    <property type="match status" value="1"/>
</dbReference>
<sequence length="196" mass="22905">MNFVDKRLVTKAKEGDTQAFAELITQYKDKIFNLAYRMLGNIQEAEDVSQDTFIRVYTNLSRYDDQHKFSTWIFRIATNLAIDRMRKKKADFSLDANWDQEEGTDWHSKLADPKNGPEEEVVAKEMEDTIQQAIMSLPPKYRSIMVLRYLEDLSIQEISQIVHLSESTVKTRLHRGREALRKQLIEKGRSGQNEMS</sequence>
<organism evidence="8 9">
    <name type="scientific">Tepidibacillus decaturensis</name>
    <dbReference type="NCBI Taxonomy" id="1413211"/>
    <lineage>
        <taxon>Bacteria</taxon>
        <taxon>Bacillati</taxon>
        <taxon>Bacillota</taxon>
        <taxon>Bacilli</taxon>
        <taxon>Bacillales</taxon>
        <taxon>Bacillaceae</taxon>
        <taxon>Tepidibacillus</taxon>
    </lineage>
</organism>
<dbReference type="Gene3D" id="1.10.1740.10">
    <property type="match status" value="1"/>
</dbReference>
<dbReference type="InterPro" id="IPR013324">
    <property type="entry name" value="RNA_pol_sigma_r3/r4-like"/>
</dbReference>
<evidence type="ECO:0000256" key="5">
    <source>
        <dbReference type="NCBIfam" id="TIGR02948"/>
    </source>
</evidence>
<dbReference type="SUPFAM" id="SSF88659">
    <property type="entry name" value="Sigma3 and sigma4 domains of RNA polymerase sigma factors"/>
    <property type="match status" value="1"/>
</dbReference>
<evidence type="ECO:0000259" key="7">
    <source>
        <dbReference type="Pfam" id="PF08281"/>
    </source>
</evidence>
<dbReference type="Pfam" id="PF04542">
    <property type="entry name" value="Sigma70_r2"/>
    <property type="match status" value="1"/>
</dbReference>
<keyword evidence="9" id="KW-1185">Reference proteome</keyword>
<keyword evidence="4" id="KW-0804">Transcription</keyword>